<dbReference type="EMBL" id="CP003326">
    <property type="protein sequence ID" value="AFS78511.1"/>
    <property type="molecule type" value="Genomic_DNA"/>
</dbReference>
<gene>
    <name evidence="1" type="ordered locus">Curi_c15020</name>
</gene>
<proteinExistence type="predicted"/>
<dbReference type="RefSeq" id="WP_014967647.1">
    <property type="nucleotide sequence ID" value="NC_018664.1"/>
</dbReference>
<accession>K0B1F9</accession>
<sequence>MNDKRVVDWSSFRVELNGLGAVNSFDITLPLNVKIQLPQMHLNK</sequence>
<reference evidence="1 2" key="1">
    <citation type="journal article" date="2012" name="PLoS ONE">
        <title>The purine-utilizing bacterium Clostridium acidurici 9a: a genome-guided metabolic reconsideration.</title>
        <authorList>
            <person name="Hartwich K."/>
            <person name="Poehlein A."/>
            <person name="Daniel R."/>
        </authorList>
    </citation>
    <scope>NUCLEOTIDE SEQUENCE [LARGE SCALE GENOMIC DNA]</scope>
    <source>
        <strain evidence="2">ATCC 7906 / DSM 604 / BCRC 14475 / CIP 104303 / KCTC 5404 / NCIMB 10678 / 9a</strain>
    </source>
</reference>
<evidence type="ECO:0000313" key="2">
    <source>
        <dbReference type="Proteomes" id="UP000006094"/>
    </source>
</evidence>
<protein>
    <submittedName>
        <fullName evidence="1">Uncharacterized protein</fullName>
    </submittedName>
</protein>
<name>K0B1F9_GOTA9</name>
<organism evidence="1 2">
    <name type="scientific">Gottschalkia acidurici (strain ATCC 7906 / DSM 604 / BCRC 14475 / CIP 104303 / KCTC 5404 / NCIMB 10678 / 9a)</name>
    <name type="common">Clostridium acidurici</name>
    <dbReference type="NCBI Taxonomy" id="1128398"/>
    <lineage>
        <taxon>Bacteria</taxon>
        <taxon>Bacillati</taxon>
        <taxon>Bacillota</taxon>
        <taxon>Tissierellia</taxon>
        <taxon>Tissierellales</taxon>
        <taxon>Gottschalkiaceae</taxon>
        <taxon>Gottschalkia</taxon>
    </lineage>
</organism>
<dbReference type="Proteomes" id="UP000006094">
    <property type="component" value="Chromosome"/>
</dbReference>
<evidence type="ECO:0000313" key="1">
    <source>
        <dbReference type="EMBL" id="AFS78511.1"/>
    </source>
</evidence>
<dbReference type="KEGG" id="cad:Curi_c15020"/>
<dbReference type="HOGENOM" id="CLU_3214218_0_0_9"/>
<dbReference type="AlphaFoldDB" id="K0B1F9"/>
<keyword evidence="2" id="KW-1185">Reference proteome</keyword>